<dbReference type="Proteomes" id="UP000693981">
    <property type="component" value="Unassembled WGS sequence"/>
</dbReference>
<dbReference type="OrthoDB" id="114660at2759"/>
<evidence type="ECO:0000313" key="1">
    <source>
        <dbReference type="EMBL" id="KAG7378551.1"/>
    </source>
</evidence>
<comment type="caution">
    <text evidence="1">The sequence shown here is derived from an EMBL/GenBank/DDBJ whole genome shotgun (WGS) entry which is preliminary data.</text>
</comment>
<evidence type="ECO:0008006" key="3">
    <source>
        <dbReference type="Google" id="ProtNLM"/>
    </source>
</evidence>
<dbReference type="InterPro" id="IPR039269">
    <property type="entry name" value="ANKFN1"/>
</dbReference>
<name>A0A8T1VBW6_9STRA</name>
<protein>
    <recommendedName>
        <fullName evidence="3">Fibronectin type-III domain-containing protein</fullName>
    </recommendedName>
</protein>
<dbReference type="CDD" id="cd00063">
    <property type="entry name" value="FN3"/>
    <property type="match status" value="1"/>
</dbReference>
<dbReference type="PANTHER" id="PTHR21437">
    <property type="entry name" value="WIDE AWAKE"/>
    <property type="match status" value="1"/>
</dbReference>
<gene>
    <name evidence="1" type="ORF">PHYBOEH_000304</name>
</gene>
<sequence>MEMIQLGGSSEVQQVVIQDTSVTGGFKVRFNNLAWSSCLAFTATADDVAAVLNAPTYIGAGSVMVSGDTNKLELPNGYIYRITFVGEGVTGNVPLINVQQGDAGCANVVSNTNVAAVGVVDGGTPTREFALTSVYEGEDANTPRVAYSVSQQFSVMSEQFEIQQITILNPGNSIAAGATYKVTVMQTSTTPIPWNADESTLQNALLTALKADLPFKNVKDGDVVVTRRTDSNLAPDGFIYMIYFVGISDPGNLADIQVAAATAPDIGPNNVKQVTIRDGIDGVVAMSPNSIPLASPGDSTIPSQFLSSTTANTQLDVYKVNGFLWTIKFKSSLGNIPQLGKQTTALSGGALAIVDDFVPGSAATSYVIPNLIPGIMYFVHVAALTDVGIGTFTSPASITPSGAASAVRNIAAGYALYEREVQQVRLAASHVTEIQEITTKAASIAEVQTLQTYASPASCPSGACISGSLAFRVPTVQTIRIWARAAITGTFTLQFTRGVANSGSFRPIGDVTAAIAWNADANAVKSALISTSSGRVAAVTTDDIIVTRDGDASADFDYGYIFQITFVGTNVAGETSKITCSDTFVVSGNAAGDCTVTMDTDIAMGTDTAIQQVIVASKKTLAVGSYSLKFVHMGGLQTSNCIPFDASASTMRATLELMPNIDKAFVTREQYAADGFSGFVYRIFFHGSGVYGDVNPLTYTFNLCTAFQTQVSNILTAVSAPDIKLEVSIVDPGGFNGGNKFVKAATASAAELASDLKQLPVFGDVLVSQSLPDEQGGYIWTVVFNDSEGNLPQFICAVDSFPTGNGCVTDTLTDGNVLSGSFIIEASAPIPFNADAATMTAALEAMSWVGTVQVQRSAPSPQYGYTWTITFLDYRGDVPTLLVTSSLVGTGSQITVQEVRKGNALGGTFTLAYRSSVTSPIKWDAPATATDSNSDGSSVQEKLEALDVIGQVSVQRSAIPDQEGGYIWLVTFLDNILNPGDLPLLQGNASTLSGVGALVFTKEIIKGSNAVGDQLWLSFDPPATDNGSPITQYQVRWDTSAMFKSNPADVFLSDPELLYRTQHITTSAPSLAWSNVKRTCVPAVQKLTISTTGSFSLRFRGESTTALGLTVGTSRLAQLKAALQALASIGKVDITSTADVLTVSAEFLITFAALPGVLPLLTVIPTGVATVVGVQEGITNFRKEVVVFSCQATVGNVAFTYSGVTKEIAFDAVLSDVEVLLSAVLFGVEAESISVTSNGGQTLLCATSSAKDITIVFNRVYGYIQLGVAQGTSIASDATITRNTAASIDGVYYDNPALVMSGTFQVGYQVMGFQAIPFALEGIGTRFALIWIHLD</sequence>
<reference evidence="1" key="1">
    <citation type="submission" date="2021-02" db="EMBL/GenBank/DDBJ databases">
        <authorList>
            <person name="Palmer J.M."/>
        </authorList>
    </citation>
    <scope>NUCLEOTIDE SEQUENCE</scope>
    <source>
        <strain evidence="1">SCRP23</strain>
    </source>
</reference>
<evidence type="ECO:0000313" key="2">
    <source>
        <dbReference type="Proteomes" id="UP000693981"/>
    </source>
</evidence>
<dbReference type="EMBL" id="JAGDFL010001027">
    <property type="protein sequence ID" value="KAG7378551.1"/>
    <property type="molecule type" value="Genomic_DNA"/>
</dbReference>
<accession>A0A8T1VBW6</accession>
<proteinExistence type="predicted"/>
<dbReference type="PANTHER" id="PTHR21437:SF1">
    <property type="entry name" value="WIDE AWAKE"/>
    <property type="match status" value="1"/>
</dbReference>
<dbReference type="InterPro" id="IPR003961">
    <property type="entry name" value="FN3_dom"/>
</dbReference>
<keyword evidence="2" id="KW-1185">Reference proteome</keyword>
<organism evidence="1 2">
    <name type="scientific">Phytophthora boehmeriae</name>
    <dbReference type="NCBI Taxonomy" id="109152"/>
    <lineage>
        <taxon>Eukaryota</taxon>
        <taxon>Sar</taxon>
        <taxon>Stramenopiles</taxon>
        <taxon>Oomycota</taxon>
        <taxon>Peronosporomycetes</taxon>
        <taxon>Peronosporales</taxon>
        <taxon>Peronosporaceae</taxon>
        <taxon>Phytophthora</taxon>
    </lineage>
</organism>